<dbReference type="KEGG" id="olu:OSTLU_32913"/>
<dbReference type="Gramene" id="ABO97351">
    <property type="protein sequence ID" value="ABO97351"/>
    <property type="gene ID" value="OSTLU_32913"/>
</dbReference>
<feature type="compositionally biased region" description="Acidic residues" evidence="1">
    <location>
        <begin position="72"/>
        <end position="86"/>
    </location>
</feature>
<reference evidence="2 3" key="1">
    <citation type="journal article" date="2007" name="Proc. Natl. Acad. Sci. U.S.A.">
        <title>The tiny eukaryote Ostreococcus provides genomic insights into the paradox of plankton speciation.</title>
        <authorList>
            <person name="Palenik B."/>
            <person name="Grimwood J."/>
            <person name="Aerts A."/>
            <person name="Rouze P."/>
            <person name="Salamov A."/>
            <person name="Putnam N."/>
            <person name="Dupont C."/>
            <person name="Jorgensen R."/>
            <person name="Derelle E."/>
            <person name="Rombauts S."/>
            <person name="Zhou K."/>
            <person name="Otillar R."/>
            <person name="Merchant S.S."/>
            <person name="Podell S."/>
            <person name="Gaasterland T."/>
            <person name="Napoli C."/>
            <person name="Gendler K."/>
            <person name="Manuell A."/>
            <person name="Tai V."/>
            <person name="Vallon O."/>
            <person name="Piganeau G."/>
            <person name="Jancek S."/>
            <person name="Heijde M."/>
            <person name="Jabbari K."/>
            <person name="Bowler C."/>
            <person name="Lohr M."/>
            <person name="Robbens S."/>
            <person name="Werner G."/>
            <person name="Dubchak I."/>
            <person name="Pazour G.J."/>
            <person name="Ren Q."/>
            <person name="Paulsen I."/>
            <person name="Delwiche C."/>
            <person name="Schmutz J."/>
            <person name="Rokhsar D."/>
            <person name="Van de Peer Y."/>
            <person name="Moreau H."/>
            <person name="Grigoriev I.V."/>
        </authorList>
    </citation>
    <scope>NUCLEOTIDE SEQUENCE [LARGE SCALE GENOMIC DNA]</scope>
    <source>
        <strain evidence="2 3">CCE9901</strain>
    </source>
</reference>
<evidence type="ECO:0000313" key="2">
    <source>
        <dbReference type="EMBL" id="ABO97351.1"/>
    </source>
</evidence>
<gene>
    <name evidence="2" type="ORF">OSTLU_32913</name>
</gene>
<organism evidence="2 3">
    <name type="scientific">Ostreococcus lucimarinus (strain CCE9901)</name>
    <dbReference type="NCBI Taxonomy" id="436017"/>
    <lineage>
        <taxon>Eukaryota</taxon>
        <taxon>Viridiplantae</taxon>
        <taxon>Chlorophyta</taxon>
        <taxon>Mamiellophyceae</taxon>
        <taxon>Mamiellales</taxon>
        <taxon>Bathycoccaceae</taxon>
        <taxon>Ostreococcus</taxon>
    </lineage>
</organism>
<protein>
    <submittedName>
        <fullName evidence="2">Uncharacterized protein</fullName>
    </submittedName>
</protein>
<evidence type="ECO:0000313" key="3">
    <source>
        <dbReference type="Proteomes" id="UP000001568"/>
    </source>
</evidence>
<dbReference type="EMBL" id="CP000588">
    <property type="protein sequence ID" value="ABO97351.1"/>
    <property type="molecule type" value="Genomic_DNA"/>
</dbReference>
<dbReference type="AlphaFoldDB" id="A4S0Y8"/>
<dbReference type="OrthoDB" id="415230at2759"/>
<name>A4S0Y8_OSTLU</name>
<sequence length="86" mass="9648">MNNRRLWVLKRCEALGLCEDVRVRVESREACERLLRKGSRNFRVDRCTPGPVKIVESAKREERAPAPAPATTDEDAPATTDEDAPA</sequence>
<proteinExistence type="predicted"/>
<keyword evidence="3" id="KW-1185">Reference proteome</keyword>
<feature type="region of interest" description="Disordered" evidence="1">
    <location>
        <begin position="53"/>
        <end position="86"/>
    </location>
</feature>
<evidence type="ECO:0000256" key="1">
    <source>
        <dbReference type="SAM" id="MobiDB-lite"/>
    </source>
</evidence>
<dbReference type="RefSeq" id="XP_001419058.1">
    <property type="nucleotide sequence ID" value="XM_001419021.1"/>
</dbReference>
<dbReference type="HOGENOM" id="CLU_2502023_0_0_1"/>
<dbReference type="GeneID" id="5003395"/>
<dbReference type="Proteomes" id="UP000001568">
    <property type="component" value="Chromosome 8"/>
</dbReference>
<accession>A4S0Y8</accession>